<gene>
    <name evidence="1" type="ordered locus">SARI_04493</name>
</gene>
<dbReference type="EMBL" id="CP000880">
    <property type="protein sequence ID" value="ABX24267.1"/>
    <property type="molecule type" value="Genomic_DNA"/>
</dbReference>
<reference evidence="1 2" key="1">
    <citation type="submission" date="2007-11" db="EMBL/GenBank/DDBJ databases">
        <authorList>
            <consortium name="The Salmonella enterica serovar Arizonae Genome Sequencing Project"/>
            <person name="McClelland M."/>
            <person name="Sanderson E.K."/>
            <person name="Porwollik S."/>
            <person name="Spieth J."/>
            <person name="Clifton W.S."/>
            <person name="Fulton R."/>
            <person name="Chunyan W."/>
            <person name="Wollam A."/>
            <person name="Shah N."/>
            <person name="Pepin K."/>
            <person name="Bhonagiri V."/>
            <person name="Nash W."/>
            <person name="Johnson M."/>
            <person name="Thiruvilangam P."/>
            <person name="Wilson R."/>
        </authorList>
    </citation>
    <scope>NUCLEOTIDE SEQUENCE [LARGE SCALE GENOMIC DNA]</scope>
    <source>
        <strain evidence="2">ATCC BAA-731 / CDC346-86 / RSK2980</strain>
    </source>
</reference>
<dbReference type="AlphaFoldDB" id="A9MQM2"/>
<accession>A9MQM2</accession>
<proteinExistence type="predicted"/>
<name>A9MQM2_SALAR</name>
<dbReference type="HOGENOM" id="CLU_2939037_0_0_6"/>
<evidence type="ECO:0000313" key="1">
    <source>
        <dbReference type="EMBL" id="ABX24267.1"/>
    </source>
</evidence>
<protein>
    <submittedName>
        <fullName evidence="1">Uncharacterized protein</fullName>
    </submittedName>
</protein>
<dbReference type="STRING" id="41514.SARI_04493"/>
<dbReference type="KEGG" id="ses:SARI_04493"/>
<organism evidence="1 2">
    <name type="scientific">Salmonella arizonae (strain ATCC BAA-731 / CDC346-86 / RSK2980)</name>
    <dbReference type="NCBI Taxonomy" id="41514"/>
    <lineage>
        <taxon>Bacteria</taxon>
        <taxon>Pseudomonadati</taxon>
        <taxon>Pseudomonadota</taxon>
        <taxon>Gammaproteobacteria</taxon>
        <taxon>Enterobacterales</taxon>
        <taxon>Enterobacteriaceae</taxon>
        <taxon>Salmonella</taxon>
    </lineage>
</organism>
<keyword evidence="2" id="KW-1185">Reference proteome</keyword>
<sequence length="60" mass="6999">MVNVFYPAKIDTDQINKIGRPYMVIFVIWLSNSDSKVDMRNVLVEFRSQNGFYRAHFAVG</sequence>
<dbReference type="Proteomes" id="UP000002084">
    <property type="component" value="Chromosome"/>
</dbReference>
<evidence type="ECO:0000313" key="2">
    <source>
        <dbReference type="Proteomes" id="UP000002084"/>
    </source>
</evidence>